<dbReference type="Proteomes" id="UP000610558">
    <property type="component" value="Unassembled WGS sequence"/>
</dbReference>
<sequence>MATFIITAVFILLVVTAMAVGVLLGRKPISGSCGGVGAALNDPDYICDLCGNDPKKCEEQSAAAASNAKSSQFYDASER</sequence>
<protein>
    <submittedName>
        <fullName evidence="1">(Na+)-NQR maturation NqrM</fullName>
    </submittedName>
</protein>
<dbReference type="PANTHER" id="PTHR40691:SF3">
    <property type="entry name" value="(NA+)-NQR MATURATION NQRM"/>
    <property type="match status" value="1"/>
</dbReference>
<dbReference type="AlphaFoldDB" id="A0A927C1P2"/>
<dbReference type="PANTHER" id="PTHR40691">
    <property type="entry name" value="(NA+)-NQR MATURATION NQRM"/>
    <property type="match status" value="1"/>
</dbReference>
<accession>A0A927C1P2</accession>
<name>A0A927C1P2_9GAMM</name>
<evidence type="ECO:0000313" key="2">
    <source>
        <dbReference type="Proteomes" id="UP000610558"/>
    </source>
</evidence>
<reference evidence="1" key="1">
    <citation type="submission" date="2020-09" db="EMBL/GenBank/DDBJ databases">
        <authorList>
            <person name="Yoon J.-W."/>
        </authorList>
    </citation>
    <scope>NUCLEOTIDE SEQUENCE</scope>
    <source>
        <strain evidence="1">KMU-158</strain>
    </source>
</reference>
<dbReference type="Pfam" id="PF04400">
    <property type="entry name" value="NqrM"/>
    <property type="match status" value="1"/>
</dbReference>
<keyword evidence="2" id="KW-1185">Reference proteome</keyword>
<dbReference type="EMBL" id="JACXLD010000004">
    <property type="protein sequence ID" value="MBD2859104.1"/>
    <property type="molecule type" value="Genomic_DNA"/>
</dbReference>
<dbReference type="InterPro" id="IPR007495">
    <property type="entry name" value="NqrM"/>
</dbReference>
<gene>
    <name evidence="1" type="primary">nqrM</name>
    <name evidence="1" type="ORF">IB286_08785</name>
</gene>
<evidence type="ECO:0000313" key="1">
    <source>
        <dbReference type="EMBL" id="MBD2859104.1"/>
    </source>
</evidence>
<proteinExistence type="predicted"/>
<organism evidence="1 2">
    <name type="scientific">Spongiibacter pelagi</name>
    <dbReference type="NCBI Taxonomy" id="2760804"/>
    <lineage>
        <taxon>Bacteria</taxon>
        <taxon>Pseudomonadati</taxon>
        <taxon>Pseudomonadota</taxon>
        <taxon>Gammaproteobacteria</taxon>
        <taxon>Cellvibrionales</taxon>
        <taxon>Spongiibacteraceae</taxon>
        <taxon>Spongiibacter</taxon>
    </lineage>
</organism>
<dbReference type="RefSeq" id="WP_190764579.1">
    <property type="nucleotide sequence ID" value="NZ_JACXLD010000004.1"/>
</dbReference>
<comment type="caution">
    <text evidence="1">The sequence shown here is derived from an EMBL/GenBank/DDBJ whole genome shotgun (WGS) entry which is preliminary data.</text>
</comment>